<proteinExistence type="inferred from homology"/>
<dbReference type="GO" id="GO:0016020">
    <property type="term" value="C:membrane"/>
    <property type="evidence" value="ECO:0007669"/>
    <property type="project" value="InterPro"/>
</dbReference>
<dbReference type="eggNOG" id="COG3659">
    <property type="taxonomic scope" value="Bacteria"/>
</dbReference>
<dbReference type="PANTHER" id="PTHR37944:SF1">
    <property type="entry name" value="PORIN B"/>
    <property type="match status" value="1"/>
</dbReference>
<evidence type="ECO:0000256" key="2">
    <source>
        <dbReference type="RuleBase" id="RU363072"/>
    </source>
</evidence>
<dbReference type="AlphaFoldDB" id="F1Z3I5"/>
<evidence type="ECO:0000256" key="1">
    <source>
        <dbReference type="ARBA" id="ARBA00008769"/>
    </source>
</evidence>
<comment type="caution">
    <text evidence="3">The sequence shown here is derived from an EMBL/GenBank/DDBJ whole genome shotgun (WGS) entry which is preliminary data.</text>
</comment>
<protein>
    <submittedName>
        <fullName evidence="3">RpfN</fullName>
    </submittedName>
</protein>
<dbReference type="Pfam" id="PF04966">
    <property type="entry name" value="OprB"/>
    <property type="match status" value="1"/>
</dbReference>
<accession>F1Z3I5</accession>
<dbReference type="GO" id="GO:0015288">
    <property type="term" value="F:porin activity"/>
    <property type="evidence" value="ECO:0007669"/>
    <property type="project" value="InterPro"/>
</dbReference>
<comment type="similarity">
    <text evidence="1 2">Belongs to the OprB family.</text>
</comment>
<name>F1Z3I5_9SPHN</name>
<reference evidence="3 4" key="1">
    <citation type="journal article" date="2012" name="J. Bacteriol.">
        <title>Draft Genome Sequence of Novosphingobium nitrogenifigens Y88T.</title>
        <authorList>
            <person name="Strabala T.J."/>
            <person name="Macdonald L."/>
            <person name="Liu V."/>
            <person name="Smit A.M."/>
        </authorList>
    </citation>
    <scope>NUCLEOTIDE SEQUENCE [LARGE SCALE GENOMIC DNA]</scope>
    <source>
        <strain evidence="3 4">DSM 19370</strain>
    </source>
</reference>
<dbReference type="STRING" id="983920.Y88_1686"/>
<dbReference type="GO" id="GO:0008643">
    <property type="term" value="P:carbohydrate transport"/>
    <property type="evidence" value="ECO:0007669"/>
    <property type="project" value="InterPro"/>
</dbReference>
<dbReference type="Proteomes" id="UP000004728">
    <property type="component" value="Unassembled WGS sequence"/>
</dbReference>
<dbReference type="InterPro" id="IPR038673">
    <property type="entry name" value="OprB_sf"/>
</dbReference>
<dbReference type="PANTHER" id="PTHR37944">
    <property type="entry name" value="PORIN B"/>
    <property type="match status" value="1"/>
</dbReference>
<dbReference type="EMBL" id="AEWJ01000008">
    <property type="protein sequence ID" value="EGD60799.1"/>
    <property type="molecule type" value="Genomic_DNA"/>
</dbReference>
<evidence type="ECO:0000313" key="3">
    <source>
        <dbReference type="EMBL" id="EGD60799.1"/>
    </source>
</evidence>
<keyword evidence="4" id="KW-1185">Reference proteome</keyword>
<sequence>MRFDQMLTRPDPKSDRGLTLFGVAMANVSGRVEESHYFELGLVQTGTFHGRDRDTLGFMINDQHFSDLAVSRMSAGQIAGGGTGRVHRDEIMMELAYGLQLGDALRLSPNVQYIVHPDQSGVPFRATNVPDALVFGFKFTVDAMKLIPR</sequence>
<dbReference type="InterPro" id="IPR052932">
    <property type="entry name" value="OprB_Porin"/>
</dbReference>
<evidence type="ECO:0000313" key="4">
    <source>
        <dbReference type="Proteomes" id="UP000004728"/>
    </source>
</evidence>
<gene>
    <name evidence="3" type="ORF">Y88_1686</name>
</gene>
<dbReference type="HOGENOM" id="CLU_1747748_0_0_5"/>
<organism evidence="3 4">
    <name type="scientific">Novosphingobium nitrogenifigens DSM 19370</name>
    <dbReference type="NCBI Taxonomy" id="983920"/>
    <lineage>
        <taxon>Bacteria</taxon>
        <taxon>Pseudomonadati</taxon>
        <taxon>Pseudomonadota</taxon>
        <taxon>Alphaproteobacteria</taxon>
        <taxon>Sphingomonadales</taxon>
        <taxon>Sphingomonadaceae</taxon>
        <taxon>Novosphingobium</taxon>
    </lineage>
</organism>
<dbReference type="InParanoid" id="F1Z3I5"/>
<dbReference type="Gene3D" id="2.40.160.180">
    <property type="entry name" value="Carbohydrate-selective porin OprB"/>
    <property type="match status" value="1"/>
</dbReference>
<dbReference type="InterPro" id="IPR007049">
    <property type="entry name" value="Carb-sel_porin_OprB"/>
</dbReference>